<dbReference type="PANTHER" id="PTHR33178:SF5">
    <property type="entry name" value="EXPRESSED PROTEIN"/>
    <property type="match status" value="1"/>
</dbReference>
<keyword evidence="4" id="KW-1185">Reference proteome</keyword>
<dbReference type="SMART" id="SM00886">
    <property type="entry name" value="Dabb"/>
    <property type="match status" value="2"/>
</dbReference>
<dbReference type="AlphaFoldDB" id="A0AAD6EMU5"/>
<protein>
    <recommendedName>
        <fullName evidence="2">Stress-response A/B barrel domain-containing protein</fullName>
    </recommendedName>
</protein>
<evidence type="ECO:0000313" key="3">
    <source>
        <dbReference type="EMBL" id="KAJ3690243.1"/>
    </source>
</evidence>
<gene>
    <name evidence="3" type="ORF">LUZ61_019407</name>
</gene>
<evidence type="ECO:0000313" key="4">
    <source>
        <dbReference type="Proteomes" id="UP001210211"/>
    </source>
</evidence>
<dbReference type="PANTHER" id="PTHR33178">
    <property type="match status" value="1"/>
</dbReference>
<evidence type="ECO:0000259" key="2">
    <source>
        <dbReference type="PROSITE" id="PS51502"/>
    </source>
</evidence>
<dbReference type="Proteomes" id="UP001210211">
    <property type="component" value="Unassembled WGS sequence"/>
</dbReference>
<dbReference type="SUPFAM" id="SSF54909">
    <property type="entry name" value="Dimeric alpha+beta barrel"/>
    <property type="match status" value="2"/>
</dbReference>
<name>A0AAD6EMU5_9POAL</name>
<comment type="caution">
    <text evidence="3">The sequence shown here is derived from an EMBL/GenBank/DDBJ whole genome shotgun (WGS) entry which is preliminary data.</text>
</comment>
<dbReference type="Pfam" id="PF07876">
    <property type="entry name" value="Dabb"/>
    <property type="match status" value="1"/>
</dbReference>
<dbReference type="EMBL" id="JAMRDG010000002">
    <property type="protein sequence ID" value="KAJ3690243.1"/>
    <property type="molecule type" value="Genomic_DNA"/>
</dbReference>
<dbReference type="InterPro" id="IPR013097">
    <property type="entry name" value="Dabb"/>
</dbReference>
<dbReference type="InterPro" id="IPR044662">
    <property type="entry name" value="HS1/DABB1-like"/>
</dbReference>
<feature type="domain" description="Stress-response A/B barrel" evidence="2">
    <location>
        <begin position="191"/>
        <end position="285"/>
    </location>
</feature>
<dbReference type="InterPro" id="IPR011008">
    <property type="entry name" value="Dimeric_a/b-barrel"/>
</dbReference>
<reference evidence="3 4" key="1">
    <citation type="journal article" date="2022" name="Cell">
        <title>Repeat-based holocentromeres influence genome architecture and karyotype evolution.</title>
        <authorList>
            <person name="Hofstatter P.G."/>
            <person name="Thangavel G."/>
            <person name="Lux T."/>
            <person name="Neumann P."/>
            <person name="Vondrak T."/>
            <person name="Novak P."/>
            <person name="Zhang M."/>
            <person name="Costa L."/>
            <person name="Castellani M."/>
            <person name="Scott A."/>
            <person name="Toegelov H."/>
            <person name="Fuchs J."/>
            <person name="Mata-Sucre Y."/>
            <person name="Dias Y."/>
            <person name="Vanzela A.L.L."/>
            <person name="Huettel B."/>
            <person name="Almeida C.C.S."/>
            <person name="Simkova H."/>
            <person name="Souza G."/>
            <person name="Pedrosa-Harand A."/>
            <person name="Macas J."/>
            <person name="Mayer K.F.X."/>
            <person name="Houben A."/>
            <person name="Marques A."/>
        </authorList>
    </citation>
    <scope>NUCLEOTIDE SEQUENCE [LARGE SCALE GENOMIC DNA]</scope>
    <source>
        <strain evidence="3">RhyTen1mFocal</strain>
    </source>
</reference>
<comment type="subunit">
    <text evidence="1">Homodimer.</text>
</comment>
<dbReference type="PROSITE" id="PS51502">
    <property type="entry name" value="S_R_A_B_BARREL"/>
    <property type="match status" value="2"/>
</dbReference>
<dbReference type="Gene3D" id="3.30.70.100">
    <property type="match status" value="2"/>
</dbReference>
<proteinExistence type="predicted"/>
<feature type="domain" description="Stress-response A/B barrel" evidence="2">
    <location>
        <begin position="76"/>
        <end position="169"/>
    </location>
</feature>
<sequence>MLIRSQILSAPQFSSYFNSSFFPKLLSFNGACNFRNRALSVKRWRNCKRFSSIVSSASSSTNGAPENVHMKKRKIVEHIFLVKAKSDLSEDEEKDMLDYLYTSQYHMSGILAISLGRIEGPDAENFTHGVYMRFQRKEDVAKFYNSAFYSRVLEERVAPISYGSVSVDFESEVEDDIIPIFRRGEDFNYGVECIILISVLETVPKEAIEEALCTLQDLIGQYDSFIVQATIGTTLNSKDSEYSHAAVIRFPSREDFVFFKESNEYKHMWSSKFQPINKKSLLLHYSVDPVGTELM</sequence>
<organism evidence="3 4">
    <name type="scientific">Rhynchospora tenuis</name>
    <dbReference type="NCBI Taxonomy" id="198213"/>
    <lineage>
        <taxon>Eukaryota</taxon>
        <taxon>Viridiplantae</taxon>
        <taxon>Streptophyta</taxon>
        <taxon>Embryophyta</taxon>
        <taxon>Tracheophyta</taxon>
        <taxon>Spermatophyta</taxon>
        <taxon>Magnoliopsida</taxon>
        <taxon>Liliopsida</taxon>
        <taxon>Poales</taxon>
        <taxon>Cyperaceae</taxon>
        <taxon>Cyperoideae</taxon>
        <taxon>Rhynchosporeae</taxon>
        <taxon>Rhynchospora</taxon>
    </lineage>
</organism>
<evidence type="ECO:0000256" key="1">
    <source>
        <dbReference type="ARBA" id="ARBA00011738"/>
    </source>
</evidence>
<accession>A0AAD6EMU5</accession>